<protein>
    <submittedName>
        <fullName evidence="8">DoxX family protein</fullName>
    </submittedName>
</protein>
<keyword evidence="6 7" id="KW-0472">Membrane</keyword>
<gene>
    <name evidence="8" type="ORF">ACFFJP_02220</name>
</gene>
<proteinExistence type="inferred from homology"/>
<evidence type="ECO:0000256" key="3">
    <source>
        <dbReference type="ARBA" id="ARBA00022475"/>
    </source>
</evidence>
<evidence type="ECO:0000256" key="2">
    <source>
        <dbReference type="ARBA" id="ARBA00006679"/>
    </source>
</evidence>
<reference evidence="8 9" key="1">
    <citation type="submission" date="2024-09" db="EMBL/GenBank/DDBJ databases">
        <authorList>
            <person name="Sun Q."/>
            <person name="Mori K."/>
        </authorList>
    </citation>
    <scope>NUCLEOTIDE SEQUENCE [LARGE SCALE GENOMIC DNA]</scope>
    <source>
        <strain evidence="8 9">KCTC 23315</strain>
    </source>
</reference>
<dbReference type="Proteomes" id="UP001589813">
    <property type="component" value="Unassembled WGS sequence"/>
</dbReference>
<feature type="transmembrane region" description="Helical" evidence="7">
    <location>
        <begin position="87"/>
        <end position="105"/>
    </location>
</feature>
<dbReference type="PANTHER" id="PTHR33452">
    <property type="entry name" value="OXIDOREDUCTASE CATD-RELATED"/>
    <property type="match status" value="1"/>
</dbReference>
<evidence type="ECO:0000256" key="7">
    <source>
        <dbReference type="SAM" id="Phobius"/>
    </source>
</evidence>
<dbReference type="RefSeq" id="WP_377240038.1">
    <property type="nucleotide sequence ID" value="NZ_JBHLXP010000001.1"/>
</dbReference>
<dbReference type="Pfam" id="PF07681">
    <property type="entry name" value="DoxX"/>
    <property type="match status" value="1"/>
</dbReference>
<comment type="subcellular location">
    <subcellularLocation>
        <location evidence="1">Cell membrane</location>
        <topology evidence="1">Multi-pass membrane protein</topology>
    </subcellularLocation>
</comment>
<name>A0ABV6B8C3_9GAMM</name>
<keyword evidence="4 7" id="KW-0812">Transmembrane</keyword>
<dbReference type="InterPro" id="IPR051907">
    <property type="entry name" value="DoxX-like_oxidoreductase"/>
</dbReference>
<comment type="similarity">
    <text evidence="2">Belongs to the DoxX family.</text>
</comment>
<feature type="transmembrane region" description="Helical" evidence="7">
    <location>
        <begin position="60"/>
        <end position="80"/>
    </location>
</feature>
<evidence type="ECO:0000256" key="4">
    <source>
        <dbReference type="ARBA" id="ARBA00022692"/>
    </source>
</evidence>
<evidence type="ECO:0000313" key="9">
    <source>
        <dbReference type="Proteomes" id="UP001589813"/>
    </source>
</evidence>
<dbReference type="EMBL" id="JBHLXP010000001">
    <property type="protein sequence ID" value="MFC0047103.1"/>
    <property type="molecule type" value="Genomic_DNA"/>
</dbReference>
<keyword evidence="9" id="KW-1185">Reference proteome</keyword>
<comment type="caution">
    <text evidence="8">The sequence shown here is derived from an EMBL/GenBank/DDBJ whole genome shotgun (WGS) entry which is preliminary data.</text>
</comment>
<feature type="transmembrane region" description="Helical" evidence="7">
    <location>
        <begin position="169"/>
        <end position="188"/>
    </location>
</feature>
<evidence type="ECO:0000256" key="1">
    <source>
        <dbReference type="ARBA" id="ARBA00004651"/>
    </source>
</evidence>
<dbReference type="InterPro" id="IPR032808">
    <property type="entry name" value="DoxX"/>
</dbReference>
<sequence length="200" mass="22166">MFVWYSRLLAGLRISEGLPLLLLRLYLTPVLLQAGWNKYLHFADTVAWFGNTEWGLGLPFPTLLAALAIAAEIGGSLLLLFGLLTRLAALSLAVTMLVAMITVHAKNGWLAIADASSWLADGTLLHSERILAAPEKLQRARDLLQEHGNYDWLSESGNLVVLNNGIEFAATYFVMLLCLLWFGGGRYLSLDYYLRRGKLS</sequence>
<evidence type="ECO:0000256" key="5">
    <source>
        <dbReference type="ARBA" id="ARBA00022989"/>
    </source>
</evidence>
<keyword evidence="5 7" id="KW-1133">Transmembrane helix</keyword>
<evidence type="ECO:0000313" key="8">
    <source>
        <dbReference type="EMBL" id="MFC0047103.1"/>
    </source>
</evidence>
<dbReference type="PANTHER" id="PTHR33452:SF19">
    <property type="entry name" value="DOXX FAMILY PROTEIN"/>
    <property type="match status" value="1"/>
</dbReference>
<accession>A0ABV6B8C3</accession>
<keyword evidence="3" id="KW-1003">Cell membrane</keyword>
<organism evidence="8 9">
    <name type="scientific">Rheinheimera tilapiae</name>
    <dbReference type="NCBI Taxonomy" id="875043"/>
    <lineage>
        <taxon>Bacteria</taxon>
        <taxon>Pseudomonadati</taxon>
        <taxon>Pseudomonadota</taxon>
        <taxon>Gammaproteobacteria</taxon>
        <taxon>Chromatiales</taxon>
        <taxon>Chromatiaceae</taxon>
        <taxon>Rheinheimera</taxon>
    </lineage>
</organism>
<evidence type="ECO:0000256" key="6">
    <source>
        <dbReference type="ARBA" id="ARBA00023136"/>
    </source>
</evidence>
<feature type="transmembrane region" description="Helical" evidence="7">
    <location>
        <begin position="21"/>
        <end position="40"/>
    </location>
</feature>